<accession>A0AAN8KYF0</accession>
<dbReference type="GO" id="GO:0015074">
    <property type="term" value="P:DNA integration"/>
    <property type="evidence" value="ECO:0007669"/>
    <property type="project" value="InterPro"/>
</dbReference>
<dbReference type="SUPFAM" id="SSF53098">
    <property type="entry name" value="Ribonuclease H-like"/>
    <property type="match status" value="1"/>
</dbReference>
<keyword evidence="8" id="KW-0695">RNA-directed DNA polymerase</keyword>
<organism evidence="13 14">
    <name type="scientific">Coregonus suidteri</name>
    <dbReference type="NCBI Taxonomy" id="861788"/>
    <lineage>
        <taxon>Eukaryota</taxon>
        <taxon>Metazoa</taxon>
        <taxon>Chordata</taxon>
        <taxon>Craniata</taxon>
        <taxon>Vertebrata</taxon>
        <taxon>Euteleostomi</taxon>
        <taxon>Actinopterygii</taxon>
        <taxon>Neopterygii</taxon>
        <taxon>Teleostei</taxon>
        <taxon>Protacanthopterygii</taxon>
        <taxon>Salmoniformes</taxon>
        <taxon>Salmonidae</taxon>
        <taxon>Coregoninae</taxon>
        <taxon>Coregonus</taxon>
    </lineage>
</organism>
<evidence type="ECO:0000256" key="1">
    <source>
        <dbReference type="ARBA" id="ARBA00010879"/>
    </source>
</evidence>
<comment type="similarity">
    <text evidence="1">Belongs to the beta type-B retroviral polymerase family. HERV class-II K(HML-2) pol subfamily.</text>
</comment>
<dbReference type="InterPro" id="IPR043128">
    <property type="entry name" value="Rev_trsase/Diguanyl_cyclase"/>
</dbReference>
<dbReference type="Pfam" id="PF00078">
    <property type="entry name" value="RVT_1"/>
    <property type="match status" value="1"/>
</dbReference>
<dbReference type="GO" id="GO:0003676">
    <property type="term" value="F:nucleic acid binding"/>
    <property type="evidence" value="ECO:0007669"/>
    <property type="project" value="InterPro"/>
</dbReference>
<dbReference type="AlphaFoldDB" id="A0AAN8KYF0"/>
<dbReference type="InterPro" id="IPR041588">
    <property type="entry name" value="Integrase_H2C2"/>
</dbReference>
<keyword evidence="6" id="KW-0255">Endonuclease</keyword>
<feature type="domain" description="Reverse transcriptase" evidence="11">
    <location>
        <begin position="338"/>
        <end position="517"/>
    </location>
</feature>
<sequence length="935" mass="104904">MLYSAFNTSIAGEVSTYQILLLSFTPWCSLLTIANARKNSTNRSATLSPISFIVATTTPYRITSWSSQVNEELHQRWKRKAVFDHPPEGKAAGECLFYLRQGRRSAQEFALEFRTLAADAGWNERALIDHFRCSLREDVRRELACRDTTLTFDQLVDMAIRLDTLLATRGRPEWGSSIPPSSTSEPSPMELGGAGAREERRRSPKGTTPSTNCGRGGHTAARCWGGSPRGRDGRPRTGESLQRALKEWSAQCVGRCLGVSIGATSVESPNQVPALHIPPEYDDLAIVFSKAKATQLPPHRQGDCAIDLQVGAALPRSHVYPLSQEEKRAMETYIAESLRQGYIRPSTSPASSSLFFVKKKDGGLRPCIDYRSLNQITVKYSYPLPLIATMTESLHGARFFTKLDLRSAYNLVRIREGDEWKTAFSTTSGHYEYLVMPYGLMNAPSVFQSFVDEIFRDMQGQGVVVYIDDILVYSSTRAEHVALVRRVLRRLLEHDLYVKAEKCLFFQESVSFLGYQLSASGVKMEIDRVSAVRNWQTPTTVKEVQRFLGFANYYRRFIRGFGQVAAPITSLLKGGLVRLQWSAEADRAFGRLKDLFTSAPVLAHPDPALPFQVEVDASEAGIGAVLSQRSGTPLKLRPCAFYSKKLSPAEQNYDVGDRELLAVVQALKVWRHWLEGAQHPFLILTDHRNLEYIRAARRLNPRQARWNMFLARFVFKITYIPGSQNGKADALSRRYDTEERSVEPTPILPPSCLVAPVVWEVDSEIERALRTDPSPPQCPVGRTYVPLEVRDRLIYWAHTSPSSGHPGIGRTVHCLSTKYWWPMLARDVRVYVSSCSVCAQCKAPRHLPRGKLQPLPVPQRPWSHLSVDFVTDLPPSQGNTTILVVVDRFSKACRLLPMPGLPTALQTAEALFTHVFRHYGVPEDIVSDRGPQFTS</sequence>
<protein>
    <recommendedName>
        <fullName evidence="9">Gypsy retrotransposon integrase-like protein 1</fullName>
        <ecNumber evidence="2">3.1.26.4</ecNumber>
    </recommendedName>
</protein>
<gene>
    <name evidence="13" type="ORF">J4Q44_G00260180</name>
</gene>
<dbReference type="Proteomes" id="UP001356427">
    <property type="component" value="Unassembled WGS sequence"/>
</dbReference>
<dbReference type="Gene3D" id="1.10.340.70">
    <property type="match status" value="1"/>
</dbReference>
<dbReference type="Gene3D" id="3.30.420.10">
    <property type="entry name" value="Ribonuclease H-like superfamily/Ribonuclease H"/>
    <property type="match status" value="1"/>
</dbReference>
<dbReference type="GO" id="GO:0004523">
    <property type="term" value="F:RNA-DNA hybrid ribonuclease activity"/>
    <property type="evidence" value="ECO:0007669"/>
    <property type="project" value="UniProtKB-EC"/>
</dbReference>
<evidence type="ECO:0000259" key="12">
    <source>
        <dbReference type="PROSITE" id="PS50994"/>
    </source>
</evidence>
<dbReference type="CDD" id="cd09274">
    <property type="entry name" value="RNase_HI_RT_Ty3"/>
    <property type="match status" value="1"/>
</dbReference>
<reference evidence="13 14" key="1">
    <citation type="submission" date="2021-04" db="EMBL/GenBank/DDBJ databases">
        <authorList>
            <person name="De Guttry C."/>
            <person name="Zahm M."/>
            <person name="Klopp C."/>
            <person name="Cabau C."/>
            <person name="Louis A."/>
            <person name="Berthelot C."/>
            <person name="Parey E."/>
            <person name="Roest Crollius H."/>
            <person name="Montfort J."/>
            <person name="Robinson-Rechavi M."/>
            <person name="Bucao C."/>
            <person name="Bouchez O."/>
            <person name="Gislard M."/>
            <person name="Lluch J."/>
            <person name="Milhes M."/>
            <person name="Lampietro C."/>
            <person name="Lopez Roques C."/>
            <person name="Donnadieu C."/>
            <person name="Braasch I."/>
            <person name="Desvignes T."/>
            <person name="Postlethwait J."/>
            <person name="Bobe J."/>
            <person name="Wedekind C."/>
            <person name="Guiguen Y."/>
        </authorList>
    </citation>
    <scope>NUCLEOTIDE SEQUENCE [LARGE SCALE GENOMIC DNA]</scope>
    <source>
        <strain evidence="13">Cs_M1</strain>
        <tissue evidence="13">Blood</tissue>
    </source>
</reference>
<evidence type="ECO:0000256" key="8">
    <source>
        <dbReference type="ARBA" id="ARBA00022918"/>
    </source>
</evidence>
<dbReference type="PROSITE" id="PS50878">
    <property type="entry name" value="RT_POL"/>
    <property type="match status" value="1"/>
</dbReference>
<dbReference type="InterPro" id="IPR000477">
    <property type="entry name" value="RT_dom"/>
</dbReference>
<evidence type="ECO:0000313" key="14">
    <source>
        <dbReference type="Proteomes" id="UP001356427"/>
    </source>
</evidence>
<evidence type="ECO:0000256" key="3">
    <source>
        <dbReference type="ARBA" id="ARBA00022679"/>
    </source>
</evidence>
<comment type="caution">
    <text evidence="13">The sequence shown here is derived from an EMBL/GenBank/DDBJ whole genome shotgun (WGS) entry which is preliminary data.</text>
</comment>
<dbReference type="InterPro" id="IPR001584">
    <property type="entry name" value="Integrase_cat-core"/>
</dbReference>
<keyword evidence="4" id="KW-0548">Nucleotidyltransferase</keyword>
<dbReference type="EMBL" id="JAGTTL010000024">
    <property type="protein sequence ID" value="KAK6303564.1"/>
    <property type="molecule type" value="Genomic_DNA"/>
</dbReference>
<dbReference type="InterPro" id="IPR050951">
    <property type="entry name" value="Retrovirus_Pol_polyprotein"/>
</dbReference>
<dbReference type="EC" id="3.1.26.4" evidence="2"/>
<evidence type="ECO:0000256" key="9">
    <source>
        <dbReference type="ARBA" id="ARBA00039658"/>
    </source>
</evidence>
<evidence type="ECO:0000259" key="11">
    <source>
        <dbReference type="PROSITE" id="PS50878"/>
    </source>
</evidence>
<feature type="compositionally biased region" description="Low complexity" evidence="10">
    <location>
        <begin position="176"/>
        <end position="188"/>
    </location>
</feature>
<dbReference type="CDD" id="cd01647">
    <property type="entry name" value="RT_LTR"/>
    <property type="match status" value="1"/>
</dbReference>
<keyword evidence="7" id="KW-0378">Hydrolase</keyword>
<dbReference type="PANTHER" id="PTHR37984:SF5">
    <property type="entry name" value="PROTEIN NYNRIN-LIKE"/>
    <property type="match status" value="1"/>
</dbReference>
<feature type="region of interest" description="Disordered" evidence="10">
    <location>
        <begin position="171"/>
        <end position="240"/>
    </location>
</feature>
<evidence type="ECO:0000313" key="13">
    <source>
        <dbReference type="EMBL" id="KAK6303564.1"/>
    </source>
</evidence>
<dbReference type="InterPro" id="IPR012337">
    <property type="entry name" value="RNaseH-like_sf"/>
</dbReference>
<dbReference type="GO" id="GO:0003964">
    <property type="term" value="F:RNA-directed DNA polymerase activity"/>
    <property type="evidence" value="ECO:0007669"/>
    <property type="project" value="UniProtKB-KW"/>
</dbReference>
<dbReference type="InterPro" id="IPR041373">
    <property type="entry name" value="RT_RNaseH"/>
</dbReference>
<dbReference type="Gene3D" id="3.10.10.10">
    <property type="entry name" value="HIV Type 1 Reverse Transcriptase, subunit A, domain 1"/>
    <property type="match status" value="1"/>
</dbReference>
<keyword evidence="14" id="KW-1185">Reference proteome</keyword>
<dbReference type="InterPro" id="IPR043502">
    <property type="entry name" value="DNA/RNA_pol_sf"/>
</dbReference>
<evidence type="ECO:0000256" key="10">
    <source>
        <dbReference type="SAM" id="MobiDB-lite"/>
    </source>
</evidence>
<dbReference type="PROSITE" id="PS50994">
    <property type="entry name" value="INTEGRASE"/>
    <property type="match status" value="1"/>
</dbReference>
<dbReference type="Gene3D" id="3.30.70.270">
    <property type="match status" value="2"/>
</dbReference>
<dbReference type="FunFam" id="3.30.70.270:FF:000026">
    <property type="entry name" value="Transposon Ty3-G Gag-Pol polyprotein"/>
    <property type="match status" value="1"/>
</dbReference>
<dbReference type="Pfam" id="PF17921">
    <property type="entry name" value="Integrase_H2C2"/>
    <property type="match status" value="1"/>
</dbReference>
<feature type="domain" description="Integrase catalytic" evidence="12">
    <location>
        <begin position="857"/>
        <end position="935"/>
    </location>
</feature>
<dbReference type="InterPro" id="IPR036397">
    <property type="entry name" value="RNaseH_sf"/>
</dbReference>
<dbReference type="PANTHER" id="PTHR37984">
    <property type="entry name" value="PROTEIN CBG26694"/>
    <property type="match status" value="1"/>
</dbReference>
<evidence type="ECO:0000256" key="6">
    <source>
        <dbReference type="ARBA" id="ARBA00022759"/>
    </source>
</evidence>
<dbReference type="SUPFAM" id="SSF56672">
    <property type="entry name" value="DNA/RNA polymerases"/>
    <property type="match status" value="1"/>
</dbReference>
<name>A0AAN8KYF0_9TELE</name>
<keyword evidence="3" id="KW-0808">Transferase</keyword>
<evidence type="ECO:0000256" key="5">
    <source>
        <dbReference type="ARBA" id="ARBA00022722"/>
    </source>
</evidence>
<evidence type="ECO:0000256" key="7">
    <source>
        <dbReference type="ARBA" id="ARBA00022801"/>
    </source>
</evidence>
<evidence type="ECO:0000256" key="2">
    <source>
        <dbReference type="ARBA" id="ARBA00012180"/>
    </source>
</evidence>
<keyword evidence="5" id="KW-0540">Nuclease</keyword>
<dbReference type="Pfam" id="PF17917">
    <property type="entry name" value="RT_RNaseH"/>
    <property type="match status" value="1"/>
</dbReference>
<proteinExistence type="inferred from homology"/>
<evidence type="ECO:0000256" key="4">
    <source>
        <dbReference type="ARBA" id="ARBA00022695"/>
    </source>
</evidence>